<dbReference type="InterPro" id="IPR007481">
    <property type="entry name" value="SspB"/>
</dbReference>
<dbReference type="PANTHER" id="PTHR37486">
    <property type="entry name" value="STRINGENT STARVATION PROTEIN B"/>
    <property type="match status" value="1"/>
</dbReference>
<dbReference type="GO" id="GO:0045732">
    <property type="term" value="P:positive regulation of protein catabolic process"/>
    <property type="evidence" value="ECO:0007669"/>
    <property type="project" value="TreeGrafter"/>
</dbReference>
<dbReference type="Proteomes" id="UP001239782">
    <property type="component" value="Chromosome"/>
</dbReference>
<dbReference type="EMBL" id="CP133548">
    <property type="protein sequence ID" value="WMS88689.1"/>
    <property type="molecule type" value="Genomic_DNA"/>
</dbReference>
<dbReference type="SUPFAM" id="SSF101738">
    <property type="entry name" value="SspB-like"/>
    <property type="match status" value="1"/>
</dbReference>
<dbReference type="RefSeq" id="WP_309203909.1">
    <property type="nucleotide sequence ID" value="NZ_CP133548.1"/>
</dbReference>
<dbReference type="Pfam" id="PF04386">
    <property type="entry name" value="SspB"/>
    <property type="match status" value="1"/>
</dbReference>
<gene>
    <name evidence="2" type="ORF">Q9312_07180</name>
</gene>
<dbReference type="PIRSF" id="PIRSF005276">
    <property type="entry name" value="SspB"/>
    <property type="match status" value="1"/>
</dbReference>
<sequence length="168" mass="18578">MADFSSNKPYLIRALYEWILDNQGTPHLIVNADYPGVQVPREHVNNGEIVLNVSPHAVQGLVLENEEVHFNARFSGVARVIRVPVAAILAIIARENAQGMAFPVEEYQEDEPAEFGDSNIQNVTSESVTSESAIQEDTNHLNETTGEQGNEKSAKSSTRKRSHLKVVK</sequence>
<dbReference type="InterPro" id="IPR036760">
    <property type="entry name" value="SspB-like_sf"/>
</dbReference>
<dbReference type="Gene3D" id="2.30.30.220">
    <property type="entry name" value="SspB-like"/>
    <property type="match status" value="1"/>
</dbReference>
<dbReference type="GO" id="GO:0005840">
    <property type="term" value="C:ribosome"/>
    <property type="evidence" value="ECO:0007669"/>
    <property type="project" value="TreeGrafter"/>
</dbReference>
<protein>
    <submittedName>
        <fullName evidence="2">ClpXP protease specificity-enhancing factor</fullName>
    </submittedName>
</protein>
<feature type="compositionally biased region" description="Polar residues" evidence="1">
    <location>
        <begin position="125"/>
        <end position="148"/>
    </location>
</feature>
<keyword evidence="2" id="KW-0645">Protease</keyword>
<evidence type="ECO:0000313" key="2">
    <source>
        <dbReference type="EMBL" id="WMS88689.1"/>
    </source>
</evidence>
<dbReference type="NCBIfam" id="NF008769">
    <property type="entry name" value="PRK11798.2-5"/>
    <property type="match status" value="1"/>
</dbReference>
<feature type="compositionally biased region" description="Basic residues" evidence="1">
    <location>
        <begin position="157"/>
        <end position="168"/>
    </location>
</feature>
<dbReference type="GO" id="GO:0005829">
    <property type="term" value="C:cytosol"/>
    <property type="evidence" value="ECO:0007669"/>
    <property type="project" value="TreeGrafter"/>
</dbReference>
<dbReference type="KEGG" id="plei:Q9312_07180"/>
<proteinExistence type="predicted"/>
<feature type="region of interest" description="Disordered" evidence="1">
    <location>
        <begin position="125"/>
        <end position="168"/>
    </location>
</feature>
<evidence type="ECO:0000256" key="1">
    <source>
        <dbReference type="SAM" id="MobiDB-lite"/>
    </source>
</evidence>
<evidence type="ECO:0000313" key="3">
    <source>
        <dbReference type="Proteomes" id="UP001239782"/>
    </source>
</evidence>
<dbReference type="PANTHER" id="PTHR37486:SF1">
    <property type="entry name" value="STRINGENT STARVATION PROTEIN B"/>
    <property type="match status" value="1"/>
</dbReference>
<dbReference type="AlphaFoldDB" id="A0AA51X888"/>
<keyword evidence="2" id="KW-0378">Hydrolase</keyword>
<dbReference type="GO" id="GO:0006508">
    <property type="term" value="P:proteolysis"/>
    <property type="evidence" value="ECO:0007669"/>
    <property type="project" value="UniProtKB-KW"/>
</dbReference>
<accession>A0AA51X888</accession>
<keyword evidence="3" id="KW-1185">Reference proteome</keyword>
<name>A0AA51X888_9GAMM</name>
<reference evidence="2 3" key="1">
    <citation type="submission" date="2023-08" db="EMBL/GenBank/DDBJ databases">
        <title>Pleionea litopenaei sp. nov., isolated from stomach of juvenile Litopenaeus vannamei.</title>
        <authorList>
            <person name="Rho A.M."/>
            <person name="Hwang C.Y."/>
        </authorList>
    </citation>
    <scope>NUCLEOTIDE SEQUENCE [LARGE SCALE GENOMIC DNA]</scope>
    <source>
        <strain evidence="2 3">HL-JVS1</strain>
    </source>
</reference>
<dbReference type="GO" id="GO:0008233">
    <property type="term" value="F:peptidase activity"/>
    <property type="evidence" value="ECO:0007669"/>
    <property type="project" value="UniProtKB-KW"/>
</dbReference>
<dbReference type="NCBIfam" id="NF008763">
    <property type="entry name" value="PRK11798.1-2"/>
    <property type="match status" value="1"/>
</dbReference>
<organism evidence="2 3">
    <name type="scientific">Pleionea litopenaei</name>
    <dbReference type="NCBI Taxonomy" id="3070815"/>
    <lineage>
        <taxon>Bacteria</taxon>
        <taxon>Pseudomonadati</taxon>
        <taxon>Pseudomonadota</taxon>
        <taxon>Gammaproteobacteria</taxon>
        <taxon>Oceanospirillales</taxon>
        <taxon>Pleioneaceae</taxon>
        <taxon>Pleionea</taxon>
    </lineage>
</organism>